<dbReference type="InterPro" id="IPR050595">
    <property type="entry name" value="Bact_response_regulator"/>
</dbReference>
<evidence type="ECO:0000256" key="1">
    <source>
        <dbReference type="ARBA" id="ARBA00022553"/>
    </source>
</evidence>
<keyword evidence="5" id="KW-1185">Reference proteome</keyword>
<dbReference type="SUPFAM" id="SSF52172">
    <property type="entry name" value="CheY-like"/>
    <property type="match status" value="1"/>
</dbReference>
<reference evidence="4 5" key="1">
    <citation type="submission" date="2018-11" db="EMBL/GenBank/DDBJ databases">
        <authorList>
            <person name="Mardanov A.V."/>
            <person name="Ravin N.V."/>
            <person name="Dedysh S.N."/>
        </authorList>
    </citation>
    <scope>NUCLEOTIDE SEQUENCE [LARGE SCALE GENOMIC DNA]</scope>
    <source>
        <strain evidence="4 5">AF10</strain>
    </source>
</reference>
<dbReference type="CDD" id="cd00156">
    <property type="entry name" value="REC"/>
    <property type="match status" value="1"/>
</dbReference>
<dbReference type="Proteomes" id="UP000289437">
    <property type="component" value="Unassembled WGS sequence"/>
</dbReference>
<protein>
    <submittedName>
        <fullName evidence="4">Sensory box histidine kinase/response regulator</fullName>
    </submittedName>
</protein>
<dbReference type="SMART" id="SM00448">
    <property type="entry name" value="REC"/>
    <property type="match status" value="1"/>
</dbReference>
<evidence type="ECO:0000313" key="5">
    <source>
        <dbReference type="Proteomes" id="UP000289437"/>
    </source>
</evidence>
<dbReference type="GO" id="GO:0000160">
    <property type="term" value="P:phosphorelay signal transduction system"/>
    <property type="evidence" value="ECO:0007669"/>
    <property type="project" value="InterPro"/>
</dbReference>
<accession>A0A4Q0T126</accession>
<dbReference type="Gene3D" id="3.40.50.2300">
    <property type="match status" value="1"/>
</dbReference>
<proteinExistence type="predicted"/>
<dbReference type="AlphaFoldDB" id="A0A4Q0T126"/>
<dbReference type="Pfam" id="PF00072">
    <property type="entry name" value="Response_reg"/>
    <property type="match status" value="1"/>
</dbReference>
<feature type="domain" description="Response regulatory" evidence="3">
    <location>
        <begin position="32"/>
        <end position="149"/>
    </location>
</feature>
<dbReference type="InterPro" id="IPR011006">
    <property type="entry name" value="CheY-like_superfamily"/>
</dbReference>
<evidence type="ECO:0000313" key="4">
    <source>
        <dbReference type="EMBL" id="RXH56462.1"/>
    </source>
</evidence>
<dbReference type="PANTHER" id="PTHR44591:SF3">
    <property type="entry name" value="RESPONSE REGULATORY DOMAIN-CONTAINING PROTEIN"/>
    <property type="match status" value="1"/>
</dbReference>
<dbReference type="PROSITE" id="PS50110">
    <property type="entry name" value="RESPONSE_REGULATORY"/>
    <property type="match status" value="1"/>
</dbReference>
<organism evidence="4 5">
    <name type="scientific">Granulicella sibirica</name>
    <dbReference type="NCBI Taxonomy" id="2479048"/>
    <lineage>
        <taxon>Bacteria</taxon>
        <taxon>Pseudomonadati</taxon>
        <taxon>Acidobacteriota</taxon>
        <taxon>Terriglobia</taxon>
        <taxon>Terriglobales</taxon>
        <taxon>Acidobacteriaceae</taxon>
        <taxon>Granulicella</taxon>
    </lineage>
</organism>
<dbReference type="PANTHER" id="PTHR44591">
    <property type="entry name" value="STRESS RESPONSE REGULATOR PROTEIN 1"/>
    <property type="match status" value="1"/>
</dbReference>
<keyword evidence="4" id="KW-0808">Transferase</keyword>
<reference evidence="5" key="2">
    <citation type="submission" date="2019-02" db="EMBL/GenBank/DDBJ databases">
        <title>Granulicella sibirica sp. nov., a psychrotolerant acidobacterium isolated from an organic soil layer in forested tundra, West Siberia.</title>
        <authorList>
            <person name="Oshkin I.Y."/>
            <person name="Kulichevskaya I.S."/>
            <person name="Rijpstra W.I.C."/>
            <person name="Sinninghe Damste J.S."/>
            <person name="Rakitin A.L."/>
            <person name="Ravin N.V."/>
            <person name="Dedysh S.N."/>
        </authorList>
    </citation>
    <scope>NUCLEOTIDE SEQUENCE [LARGE SCALE GENOMIC DNA]</scope>
    <source>
        <strain evidence="5">AF10</strain>
    </source>
</reference>
<evidence type="ECO:0000259" key="3">
    <source>
        <dbReference type="PROSITE" id="PS50110"/>
    </source>
</evidence>
<evidence type="ECO:0000256" key="2">
    <source>
        <dbReference type="PROSITE-ProRule" id="PRU00169"/>
    </source>
</evidence>
<dbReference type="GO" id="GO:0016301">
    <property type="term" value="F:kinase activity"/>
    <property type="evidence" value="ECO:0007669"/>
    <property type="project" value="UniProtKB-KW"/>
</dbReference>
<name>A0A4Q0T126_9BACT</name>
<dbReference type="OrthoDB" id="119525at2"/>
<gene>
    <name evidence="4" type="ORF">GRAN_3319</name>
</gene>
<feature type="modified residue" description="4-aspartylphosphate" evidence="2">
    <location>
        <position position="83"/>
    </location>
</feature>
<comment type="caution">
    <text evidence="4">The sequence shown here is derived from an EMBL/GenBank/DDBJ whole genome shotgun (WGS) entry which is preliminary data.</text>
</comment>
<dbReference type="RefSeq" id="WP_128913915.1">
    <property type="nucleotide sequence ID" value="NZ_RDSM01000002.1"/>
</dbReference>
<dbReference type="EMBL" id="RDSM01000002">
    <property type="protein sequence ID" value="RXH56462.1"/>
    <property type="molecule type" value="Genomic_DNA"/>
</dbReference>
<dbReference type="InterPro" id="IPR001789">
    <property type="entry name" value="Sig_transdc_resp-reg_receiver"/>
</dbReference>
<keyword evidence="1 2" id="KW-0597">Phosphoprotein</keyword>
<keyword evidence="4" id="KW-0418">Kinase</keyword>
<sequence>MEGKSLGLDQAGVVSENKRAVDWTSVPCGTETILLADDDRAVRMLTATILEKKGYTVLAVCDGDEALHWIQERPDDFDLLITDMNMPGINGQELALKVLGWRRGIKVLLVSGSMETLEMLEVLRREEDMRFLEKPYTPMALCLKVREVLELS</sequence>